<accession>A0A2J6SPE2</accession>
<feature type="transmembrane region" description="Helical" evidence="2">
    <location>
        <begin position="355"/>
        <end position="377"/>
    </location>
</feature>
<dbReference type="InParanoid" id="A0A2J6SPE2"/>
<keyword evidence="3" id="KW-0732">Signal</keyword>
<dbReference type="Gene3D" id="2.30.180.10">
    <property type="entry name" value="FAS1 domain"/>
    <property type="match status" value="2"/>
</dbReference>
<dbReference type="RefSeq" id="XP_024729550.1">
    <property type="nucleotide sequence ID" value="XM_024887397.1"/>
</dbReference>
<dbReference type="PANTHER" id="PTHR10900:SF77">
    <property type="entry name" value="FI19380P1"/>
    <property type="match status" value="1"/>
</dbReference>
<proteinExistence type="predicted"/>
<dbReference type="GO" id="GO:0000329">
    <property type="term" value="C:fungal-type vacuole membrane"/>
    <property type="evidence" value="ECO:0007669"/>
    <property type="project" value="TreeGrafter"/>
</dbReference>
<evidence type="ECO:0000313" key="6">
    <source>
        <dbReference type="Proteomes" id="UP000235371"/>
    </source>
</evidence>
<name>A0A2J6SPE2_9HELO</name>
<evidence type="ECO:0000256" key="3">
    <source>
        <dbReference type="SAM" id="SignalP"/>
    </source>
</evidence>
<gene>
    <name evidence="5" type="ORF">K444DRAFT_668349</name>
</gene>
<dbReference type="GeneID" id="36595473"/>
<organism evidence="5 6">
    <name type="scientific">Hyaloscypha bicolor E</name>
    <dbReference type="NCBI Taxonomy" id="1095630"/>
    <lineage>
        <taxon>Eukaryota</taxon>
        <taxon>Fungi</taxon>
        <taxon>Dikarya</taxon>
        <taxon>Ascomycota</taxon>
        <taxon>Pezizomycotina</taxon>
        <taxon>Leotiomycetes</taxon>
        <taxon>Helotiales</taxon>
        <taxon>Hyaloscyphaceae</taxon>
        <taxon>Hyaloscypha</taxon>
        <taxon>Hyaloscypha bicolor</taxon>
    </lineage>
</organism>
<keyword evidence="6" id="KW-1185">Reference proteome</keyword>
<dbReference type="OrthoDB" id="286301at2759"/>
<feature type="signal peptide" evidence="3">
    <location>
        <begin position="1"/>
        <end position="21"/>
    </location>
</feature>
<dbReference type="Pfam" id="PF02469">
    <property type="entry name" value="Fasciclin"/>
    <property type="match status" value="2"/>
</dbReference>
<sequence length="469" mass="48950">MKLLRTSSLLWLATLVSRGWAISLLEVLQGYPQLSSLYTLVNSSSNATALLANANNFTFLAPSNDAISKFNAQNPGVLNGTQILPNIQYGLLKGGYPTLSISSTPQFIQSNLSDSTYANVTGGQAVELVLGSDGTPEAITGNRSISTSSGSDIPCVGGIVRIINSVLSIPVTTVMEITNANLQYFIAILNADGYLSSSATYVNQVLDLHDVTYFIPNSAAALAGATQLAQNSSAADLEAVFEYHIVPGSVNYSPMLKNGMSLKTQQGTNLQITIQGGDIYVNAAKVIASDLMVANGVVHVLDNLLNRFDTSGPPKPTATASTTSNPAPTSTQNSITTPTYTSSGGNSGMSTGAKAGLGVGVGVVSLALISTLAFLIYRHRRNKAAATAAAPWDNSSMSGATASPFNKFYVQRGQVQRQEDPGLGLQSTGMQQQYGADSGVAGREYGQVDGPAIPPRSPSRALRGDGSYF</sequence>
<dbReference type="InterPro" id="IPR036378">
    <property type="entry name" value="FAS1_dom_sf"/>
</dbReference>
<reference evidence="5 6" key="1">
    <citation type="submission" date="2016-04" db="EMBL/GenBank/DDBJ databases">
        <title>A degradative enzymes factory behind the ericoid mycorrhizal symbiosis.</title>
        <authorList>
            <consortium name="DOE Joint Genome Institute"/>
            <person name="Martino E."/>
            <person name="Morin E."/>
            <person name="Grelet G."/>
            <person name="Kuo A."/>
            <person name="Kohler A."/>
            <person name="Daghino S."/>
            <person name="Barry K."/>
            <person name="Choi C."/>
            <person name="Cichocki N."/>
            <person name="Clum A."/>
            <person name="Copeland A."/>
            <person name="Hainaut M."/>
            <person name="Haridas S."/>
            <person name="Labutti K."/>
            <person name="Lindquist E."/>
            <person name="Lipzen A."/>
            <person name="Khouja H.-R."/>
            <person name="Murat C."/>
            <person name="Ohm R."/>
            <person name="Olson A."/>
            <person name="Spatafora J."/>
            <person name="Veneault-Fourrey C."/>
            <person name="Henrissat B."/>
            <person name="Grigoriev I."/>
            <person name="Martin F."/>
            <person name="Perotto S."/>
        </authorList>
    </citation>
    <scope>NUCLEOTIDE SEQUENCE [LARGE SCALE GENOMIC DNA]</scope>
    <source>
        <strain evidence="5 6">E</strain>
    </source>
</reference>
<dbReference type="PANTHER" id="PTHR10900">
    <property type="entry name" value="PERIOSTIN-RELATED"/>
    <property type="match status" value="1"/>
</dbReference>
<dbReference type="SMART" id="SM00554">
    <property type="entry name" value="FAS1"/>
    <property type="match status" value="1"/>
</dbReference>
<keyword evidence="2" id="KW-1133">Transmembrane helix</keyword>
<dbReference type="Proteomes" id="UP000235371">
    <property type="component" value="Unassembled WGS sequence"/>
</dbReference>
<dbReference type="GO" id="GO:0016236">
    <property type="term" value="P:macroautophagy"/>
    <property type="evidence" value="ECO:0007669"/>
    <property type="project" value="TreeGrafter"/>
</dbReference>
<dbReference type="InterPro" id="IPR050904">
    <property type="entry name" value="Adhesion/Biosynth-related"/>
</dbReference>
<keyword evidence="2" id="KW-0472">Membrane</keyword>
<evidence type="ECO:0000256" key="2">
    <source>
        <dbReference type="SAM" id="Phobius"/>
    </source>
</evidence>
<dbReference type="STRING" id="1095630.A0A2J6SPE2"/>
<feature type="compositionally biased region" description="Low complexity" evidence="1">
    <location>
        <begin position="317"/>
        <end position="331"/>
    </location>
</feature>
<dbReference type="EMBL" id="KZ613895">
    <property type="protein sequence ID" value="PMD52646.1"/>
    <property type="molecule type" value="Genomic_DNA"/>
</dbReference>
<feature type="region of interest" description="Disordered" evidence="1">
    <location>
        <begin position="428"/>
        <end position="469"/>
    </location>
</feature>
<feature type="chain" id="PRO_5014418017" evidence="3">
    <location>
        <begin position="22"/>
        <end position="469"/>
    </location>
</feature>
<dbReference type="AlphaFoldDB" id="A0A2J6SPE2"/>
<evidence type="ECO:0000259" key="4">
    <source>
        <dbReference type="PROSITE" id="PS50213"/>
    </source>
</evidence>
<feature type="domain" description="FAS1" evidence="4">
    <location>
        <begin position="21"/>
        <end position="305"/>
    </location>
</feature>
<keyword evidence="2" id="KW-0812">Transmembrane</keyword>
<evidence type="ECO:0000256" key="1">
    <source>
        <dbReference type="SAM" id="MobiDB-lite"/>
    </source>
</evidence>
<evidence type="ECO:0000313" key="5">
    <source>
        <dbReference type="EMBL" id="PMD52646.1"/>
    </source>
</evidence>
<dbReference type="PROSITE" id="PS50213">
    <property type="entry name" value="FAS1"/>
    <property type="match status" value="1"/>
</dbReference>
<dbReference type="SUPFAM" id="SSF82153">
    <property type="entry name" value="FAS1 domain"/>
    <property type="match status" value="2"/>
</dbReference>
<protein>
    <submittedName>
        <fullName evidence="5">FAS1 domain-containing protein</fullName>
    </submittedName>
</protein>
<feature type="region of interest" description="Disordered" evidence="1">
    <location>
        <begin position="311"/>
        <end position="346"/>
    </location>
</feature>
<dbReference type="InterPro" id="IPR000782">
    <property type="entry name" value="FAS1_domain"/>
</dbReference>